<name>A0A7J7G1T1_CAMSI</name>
<evidence type="ECO:0000259" key="9">
    <source>
        <dbReference type="Pfam" id="PF26138"/>
    </source>
</evidence>
<comment type="subcellular location">
    <subcellularLocation>
        <location evidence="2">Nucleus</location>
    </subcellularLocation>
</comment>
<organism evidence="10 11">
    <name type="scientific">Camellia sinensis</name>
    <name type="common">Tea plant</name>
    <name type="synonym">Thea sinensis</name>
    <dbReference type="NCBI Taxonomy" id="4442"/>
    <lineage>
        <taxon>Eukaryota</taxon>
        <taxon>Viridiplantae</taxon>
        <taxon>Streptophyta</taxon>
        <taxon>Embryophyta</taxon>
        <taxon>Tracheophyta</taxon>
        <taxon>Spermatophyta</taxon>
        <taxon>Magnoliopsida</taxon>
        <taxon>eudicotyledons</taxon>
        <taxon>Gunneridae</taxon>
        <taxon>Pentapetalae</taxon>
        <taxon>asterids</taxon>
        <taxon>Ericales</taxon>
        <taxon>Theaceae</taxon>
        <taxon>Camellia</taxon>
    </lineage>
</organism>
<comment type="cofactor">
    <cofactor evidence="1">
        <name>a divalent metal cation</name>
        <dbReference type="ChEBI" id="CHEBI:60240"/>
    </cofactor>
</comment>
<dbReference type="Pfam" id="PF13359">
    <property type="entry name" value="DDE_Tnp_4"/>
    <property type="match status" value="1"/>
</dbReference>
<comment type="similarity">
    <text evidence="3">Belongs to the HARBI1 family.</text>
</comment>
<comment type="caution">
    <text evidence="10">The sequence shown here is derived from an EMBL/GenBank/DDBJ whole genome shotgun (WGS) entry which is preliminary data.</text>
</comment>
<evidence type="ECO:0000256" key="3">
    <source>
        <dbReference type="ARBA" id="ARBA00006958"/>
    </source>
</evidence>
<gene>
    <name evidence="10" type="ORF">HYC85_030292</name>
</gene>
<evidence type="ECO:0000313" key="10">
    <source>
        <dbReference type="EMBL" id="KAF5934121.1"/>
    </source>
</evidence>
<evidence type="ECO:0000256" key="7">
    <source>
        <dbReference type="ARBA" id="ARBA00023242"/>
    </source>
</evidence>
<dbReference type="GO" id="GO:0005634">
    <property type="term" value="C:nucleus"/>
    <property type="evidence" value="ECO:0007669"/>
    <property type="project" value="UniProtKB-SubCell"/>
</dbReference>
<dbReference type="InterPro" id="IPR027806">
    <property type="entry name" value="HARBI1_dom"/>
</dbReference>
<keyword evidence="5" id="KW-0479">Metal-binding</keyword>
<dbReference type="InterPro" id="IPR045249">
    <property type="entry name" value="HARBI1-like"/>
</dbReference>
<evidence type="ECO:0008006" key="12">
    <source>
        <dbReference type="Google" id="ProtNLM"/>
    </source>
</evidence>
<reference evidence="11" key="1">
    <citation type="journal article" date="2020" name="Nat. Commun.">
        <title>Genome assembly of wild tea tree DASZ reveals pedigree and selection history of tea varieties.</title>
        <authorList>
            <person name="Zhang W."/>
            <person name="Zhang Y."/>
            <person name="Qiu H."/>
            <person name="Guo Y."/>
            <person name="Wan H."/>
            <person name="Zhang X."/>
            <person name="Scossa F."/>
            <person name="Alseekh S."/>
            <person name="Zhang Q."/>
            <person name="Wang P."/>
            <person name="Xu L."/>
            <person name="Schmidt M.H."/>
            <person name="Jia X."/>
            <person name="Li D."/>
            <person name="Zhu A."/>
            <person name="Guo F."/>
            <person name="Chen W."/>
            <person name="Ni D."/>
            <person name="Usadel B."/>
            <person name="Fernie A.R."/>
            <person name="Wen W."/>
        </authorList>
    </citation>
    <scope>NUCLEOTIDE SEQUENCE [LARGE SCALE GENOMIC DNA]</scope>
    <source>
        <strain evidence="11">cv. G240</strain>
    </source>
</reference>
<dbReference type="GO" id="GO:0004518">
    <property type="term" value="F:nuclease activity"/>
    <property type="evidence" value="ECO:0007669"/>
    <property type="project" value="UniProtKB-KW"/>
</dbReference>
<evidence type="ECO:0000259" key="8">
    <source>
        <dbReference type="Pfam" id="PF13359"/>
    </source>
</evidence>
<evidence type="ECO:0000313" key="11">
    <source>
        <dbReference type="Proteomes" id="UP000593564"/>
    </source>
</evidence>
<dbReference type="EMBL" id="JACBKZ010000014">
    <property type="protein sequence ID" value="KAF5934121.1"/>
    <property type="molecule type" value="Genomic_DNA"/>
</dbReference>
<dbReference type="AlphaFoldDB" id="A0A7J7G1T1"/>
<evidence type="ECO:0000256" key="6">
    <source>
        <dbReference type="ARBA" id="ARBA00022801"/>
    </source>
</evidence>
<keyword evidence="11" id="KW-1185">Reference proteome</keyword>
<keyword evidence="7" id="KW-0539">Nucleus</keyword>
<keyword evidence="6" id="KW-0378">Hydrolase</keyword>
<sequence length="374" mass="43289">MNEDAMNPWDGSNHDEITEMLNQMAVQVQQEQNCTFLQACQWATKWYEKHMNKTPCRTSILTGNAWICELYAGHMGRFEENVCMPKEVFAALCETLVNDFGLQVPQRPHGLAVEESVAMFMHVLKGKQNREIQERFQHSKETVSRHVHKVLTSMKEFTVVHCRPTYSQHRIHPYVRSRQKYLPFKDCIGAIDGTHVSAWVMGPDAATYFGKYYLVDSGYANRIGYLAPFKGHRYHQQEFRRIARNEMANTPRELFNKVHSSLCSVVERTFGAWKNRWGFIRDMPRYDFANVQVQLVGASMALHNYIRRNTGNPTTVQPICDEEEAMTIVNAIPEVEHDEDGLMVGDEDPHMALVRLHIRDKLCYMRNNGMLGNI</sequence>
<dbReference type="Proteomes" id="UP000593564">
    <property type="component" value="Unassembled WGS sequence"/>
</dbReference>
<protein>
    <recommendedName>
        <fullName evidence="12">DDE Tnp4 domain-containing protein</fullName>
    </recommendedName>
</protein>
<keyword evidence="4" id="KW-0540">Nuclease</keyword>
<dbReference type="PANTHER" id="PTHR22930:SF221">
    <property type="entry name" value="NUCLEASE HARBI1"/>
    <property type="match status" value="1"/>
</dbReference>
<evidence type="ECO:0000256" key="2">
    <source>
        <dbReference type="ARBA" id="ARBA00004123"/>
    </source>
</evidence>
<reference evidence="10 11" key="2">
    <citation type="submission" date="2020-07" db="EMBL/GenBank/DDBJ databases">
        <title>Genome assembly of wild tea tree DASZ reveals pedigree and selection history of tea varieties.</title>
        <authorList>
            <person name="Zhang W."/>
        </authorList>
    </citation>
    <scope>NUCLEOTIDE SEQUENCE [LARGE SCALE GENOMIC DNA]</scope>
    <source>
        <strain evidence="11">cv. G240</strain>
        <tissue evidence="10">Leaf</tissue>
    </source>
</reference>
<evidence type="ECO:0000256" key="4">
    <source>
        <dbReference type="ARBA" id="ARBA00022722"/>
    </source>
</evidence>
<evidence type="ECO:0000256" key="1">
    <source>
        <dbReference type="ARBA" id="ARBA00001968"/>
    </source>
</evidence>
<feature type="domain" description="DDE Tnp4" evidence="8">
    <location>
        <begin position="210"/>
        <end position="304"/>
    </location>
</feature>
<proteinExistence type="inferred from homology"/>
<accession>A0A7J7G1T1</accession>
<dbReference type="Pfam" id="PF26138">
    <property type="entry name" value="DUF8040"/>
    <property type="match status" value="1"/>
</dbReference>
<dbReference type="GO" id="GO:0046872">
    <property type="term" value="F:metal ion binding"/>
    <property type="evidence" value="ECO:0007669"/>
    <property type="project" value="UniProtKB-KW"/>
</dbReference>
<feature type="domain" description="DUF8040" evidence="9">
    <location>
        <begin position="58"/>
        <end position="154"/>
    </location>
</feature>
<dbReference type="GO" id="GO:0016787">
    <property type="term" value="F:hydrolase activity"/>
    <property type="evidence" value="ECO:0007669"/>
    <property type="project" value="UniProtKB-KW"/>
</dbReference>
<dbReference type="PANTHER" id="PTHR22930">
    <property type="match status" value="1"/>
</dbReference>
<evidence type="ECO:0000256" key="5">
    <source>
        <dbReference type="ARBA" id="ARBA00022723"/>
    </source>
</evidence>
<dbReference type="InterPro" id="IPR058353">
    <property type="entry name" value="DUF8040"/>
</dbReference>